<sequence>MADSQEQHPWRQRTGISIQHLYLWEANTIRSLRLNHHSTPSCVKEDFFFPFIHLVLPSPHISVHTEGSFLQS</sequence>
<dbReference type="Proteomes" id="UP000234681">
    <property type="component" value="Chromosome 13"/>
</dbReference>
<accession>A6JGI3</accession>
<proteinExistence type="predicted"/>
<dbReference type="EMBL" id="CH473985">
    <property type="protein sequence ID" value="EDL94840.1"/>
    <property type="molecule type" value="Genomic_DNA"/>
</dbReference>
<reference evidence="2" key="1">
    <citation type="submission" date="2005-09" db="EMBL/GenBank/DDBJ databases">
        <authorList>
            <person name="Mural R.J."/>
            <person name="Li P.W."/>
            <person name="Adams M.D."/>
            <person name="Amanatides P.G."/>
            <person name="Baden-Tillson H."/>
            <person name="Barnstead M."/>
            <person name="Chin S.H."/>
            <person name="Dew I."/>
            <person name="Evans C.A."/>
            <person name="Ferriera S."/>
            <person name="Flanigan M."/>
            <person name="Fosler C."/>
            <person name="Glodek A."/>
            <person name="Gu Z."/>
            <person name="Holt R.A."/>
            <person name="Jennings D."/>
            <person name="Kraft C.L."/>
            <person name="Lu F."/>
            <person name="Nguyen T."/>
            <person name="Nusskern D.R."/>
            <person name="Pfannkoch C.M."/>
            <person name="Sitter C."/>
            <person name="Sutton G.G."/>
            <person name="Venter J.C."/>
            <person name="Wang Z."/>
            <person name="Woodage T."/>
            <person name="Zheng X.H."/>
            <person name="Zhong F."/>
        </authorList>
    </citation>
    <scope>NUCLEOTIDE SEQUENCE [LARGE SCALE GENOMIC DNA]</scope>
    <source>
        <strain>BN</strain>
        <strain evidence="2">Sprague-Dawley</strain>
    </source>
</reference>
<evidence type="ECO:0000313" key="2">
    <source>
        <dbReference type="Proteomes" id="UP000234681"/>
    </source>
</evidence>
<dbReference type="AlphaFoldDB" id="A6JGI3"/>
<protein>
    <submittedName>
        <fullName evidence="1">RCG20335</fullName>
    </submittedName>
</protein>
<evidence type="ECO:0000313" key="1">
    <source>
        <dbReference type="EMBL" id="EDL94840.1"/>
    </source>
</evidence>
<gene>
    <name evidence="1" type="ORF">rCG_20335</name>
</gene>
<organism evidence="1 2">
    <name type="scientific">Rattus norvegicus</name>
    <name type="common">Rat</name>
    <dbReference type="NCBI Taxonomy" id="10116"/>
    <lineage>
        <taxon>Eukaryota</taxon>
        <taxon>Metazoa</taxon>
        <taxon>Chordata</taxon>
        <taxon>Craniata</taxon>
        <taxon>Vertebrata</taxon>
        <taxon>Euteleostomi</taxon>
        <taxon>Mammalia</taxon>
        <taxon>Eutheria</taxon>
        <taxon>Euarchontoglires</taxon>
        <taxon>Glires</taxon>
        <taxon>Rodentia</taxon>
        <taxon>Myomorpha</taxon>
        <taxon>Muroidea</taxon>
        <taxon>Muridae</taxon>
        <taxon>Murinae</taxon>
        <taxon>Rattus</taxon>
    </lineage>
</organism>
<name>A6JGI3_RAT</name>